<feature type="transmembrane region" description="Helical" evidence="1">
    <location>
        <begin position="322"/>
        <end position="338"/>
    </location>
</feature>
<comment type="caution">
    <text evidence="2">The sequence shown here is derived from an EMBL/GenBank/DDBJ whole genome shotgun (WGS) entry which is preliminary data.</text>
</comment>
<feature type="transmembrane region" description="Helical" evidence="1">
    <location>
        <begin position="152"/>
        <end position="178"/>
    </location>
</feature>
<evidence type="ECO:0000313" key="2">
    <source>
        <dbReference type="EMBL" id="KAL3419425.1"/>
    </source>
</evidence>
<gene>
    <name evidence="2" type="ORF">PVAG01_09647</name>
</gene>
<sequence length="448" mass="49965">MKFVSVITSIKSAVSASPKLSETGSSIGYTPAAWYQYSTRTIVLVLLPVLSMAGAYGTMYLTNANGTFPYLTALISADNALLPGSRVPLLRKYTGIGVVDHQLCVLVTFFAPIVNFTYGPLTLFSIMACGQLGGAWTLLVMESMRLGNQGSFLSYIGFVGFILQNFSFASTIPLYLVLHLLRSPVAKPFPGAHANTVLLIPTLDLAILPWSITLGYIAPTVLIGLPFPTMVSYEAHQRFIALWQLFPIWTILIHWPLRKSCQYAAAHLSSRKRSPTSSGSSYIRMAGYIYVFVLFLCMSTHIPVILITLVPRSKLPETWKRLVYLARNNFFHVFVPYFPSPSYQVTKYGEGVLTFLQWDLYIGSTALLLWSVVLYRNATAERTIVDPNTSLPIYRELLTGVRGSEEEVWRKLSWKIGSWTLVSGPMGALAILLWERDAMIRQKIKQGM</sequence>
<feature type="transmembrane region" description="Helical" evidence="1">
    <location>
        <begin position="207"/>
        <end position="227"/>
    </location>
</feature>
<reference evidence="2 3" key="1">
    <citation type="submission" date="2024-06" db="EMBL/GenBank/DDBJ databases">
        <title>Complete genome of Phlyctema vagabunda strain 19-DSS-EL-015.</title>
        <authorList>
            <person name="Fiorenzani C."/>
        </authorList>
    </citation>
    <scope>NUCLEOTIDE SEQUENCE [LARGE SCALE GENOMIC DNA]</scope>
    <source>
        <strain evidence="2 3">19-DSS-EL-015</strain>
    </source>
</reference>
<evidence type="ECO:0000313" key="3">
    <source>
        <dbReference type="Proteomes" id="UP001629113"/>
    </source>
</evidence>
<protein>
    <submittedName>
        <fullName evidence="2">Uncharacterized protein</fullName>
    </submittedName>
</protein>
<name>A0ABR4P7Y0_9HELO</name>
<organism evidence="2 3">
    <name type="scientific">Phlyctema vagabunda</name>
    <dbReference type="NCBI Taxonomy" id="108571"/>
    <lineage>
        <taxon>Eukaryota</taxon>
        <taxon>Fungi</taxon>
        <taxon>Dikarya</taxon>
        <taxon>Ascomycota</taxon>
        <taxon>Pezizomycotina</taxon>
        <taxon>Leotiomycetes</taxon>
        <taxon>Helotiales</taxon>
        <taxon>Dermateaceae</taxon>
        <taxon>Phlyctema</taxon>
    </lineage>
</organism>
<keyword evidence="3" id="KW-1185">Reference proteome</keyword>
<feature type="transmembrane region" description="Helical" evidence="1">
    <location>
        <begin position="288"/>
        <end position="310"/>
    </location>
</feature>
<keyword evidence="1" id="KW-0812">Transmembrane</keyword>
<feature type="transmembrane region" description="Helical" evidence="1">
    <location>
        <begin position="120"/>
        <end position="140"/>
    </location>
</feature>
<evidence type="ECO:0000256" key="1">
    <source>
        <dbReference type="SAM" id="Phobius"/>
    </source>
</evidence>
<feature type="transmembrane region" description="Helical" evidence="1">
    <location>
        <begin position="239"/>
        <end position="257"/>
    </location>
</feature>
<keyword evidence="1" id="KW-0472">Membrane</keyword>
<feature type="transmembrane region" description="Helical" evidence="1">
    <location>
        <begin position="358"/>
        <end position="375"/>
    </location>
</feature>
<dbReference type="EMBL" id="JBFCZG010000008">
    <property type="protein sequence ID" value="KAL3419425.1"/>
    <property type="molecule type" value="Genomic_DNA"/>
</dbReference>
<feature type="transmembrane region" description="Helical" evidence="1">
    <location>
        <begin position="39"/>
        <end position="61"/>
    </location>
</feature>
<keyword evidence="1" id="KW-1133">Transmembrane helix</keyword>
<accession>A0ABR4P7Y0</accession>
<dbReference type="Proteomes" id="UP001629113">
    <property type="component" value="Unassembled WGS sequence"/>
</dbReference>
<proteinExistence type="predicted"/>